<dbReference type="Pfam" id="PF02782">
    <property type="entry name" value="FGGY_C"/>
    <property type="match status" value="1"/>
</dbReference>
<keyword evidence="3 11" id="KW-0547">Nucleotide-binding</keyword>
<keyword evidence="11" id="KW-0460">Magnesium</keyword>
<proteinExistence type="inferred from homology"/>
<dbReference type="GO" id="GO:0019301">
    <property type="term" value="P:rhamnose catabolic process"/>
    <property type="evidence" value="ECO:0007669"/>
    <property type="project" value="UniProtKB-UniRule"/>
</dbReference>
<dbReference type="NCBIfam" id="TIGR02627">
    <property type="entry name" value="rhamnulo_kin"/>
    <property type="match status" value="1"/>
</dbReference>
<comment type="caution">
    <text evidence="11">Lacks conserved residue(s) required for the propagation of feature annotation.</text>
</comment>
<dbReference type="InterPro" id="IPR043129">
    <property type="entry name" value="ATPase_NBD"/>
</dbReference>
<evidence type="ECO:0000256" key="1">
    <source>
        <dbReference type="ARBA" id="ARBA00009156"/>
    </source>
</evidence>
<dbReference type="KEGG" id="rox:BV494_13980"/>
<feature type="binding site" evidence="11">
    <location>
        <position position="406"/>
    </location>
    <ligand>
        <name>ATP</name>
        <dbReference type="ChEBI" id="CHEBI:30616"/>
    </ligand>
</feature>
<evidence type="ECO:0000259" key="12">
    <source>
        <dbReference type="Pfam" id="PF00370"/>
    </source>
</evidence>
<dbReference type="FunFam" id="3.30.420.40:FF:000064">
    <property type="entry name" value="Rhamnulokinase"/>
    <property type="match status" value="1"/>
</dbReference>
<comment type="similarity">
    <text evidence="11">Belongs to the rhamnulokinase family.</text>
</comment>
<evidence type="ECO:0000256" key="10">
    <source>
        <dbReference type="ARBA" id="ARBA00076629"/>
    </source>
</evidence>
<feature type="binding site" evidence="11">
    <location>
        <position position="263"/>
    </location>
    <ligand>
        <name>ATP</name>
        <dbReference type="ChEBI" id="CHEBI:30616"/>
    </ligand>
</feature>
<keyword evidence="7 11" id="KW-0684">Rhamnose metabolism</keyword>
<feature type="binding site" evidence="11">
    <location>
        <position position="87"/>
    </location>
    <ligand>
        <name>substrate</name>
    </ligand>
</feature>
<dbReference type="SUPFAM" id="SSF53067">
    <property type="entry name" value="Actin-like ATPase domain"/>
    <property type="match status" value="2"/>
</dbReference>
<keyword evidence="6 11" id="KW-1015">Disulfide bond</keyword>
<comment type="cofactor">
    <cofactor evidence="11">
        <name>Mg(2+)</name>
        <dbReference type="ChEBI" id="CHEBI:18420"/>
    </cofactor>
</comment>
<dbReference type="HAMAP" id="MF_01535">
    <property type="entry name" value="Rhamnulokinase"/>
    <property type="match status" value="1"/>
</dbReference>
<dbReference type="CDD" id="cd07771">
    <property type="entry name" value="ASKHA_NBD_FGGY_RhaB-like"/>
    <property type="match status" value="1"/>
</dbReference>
<comment type="pathway">
    <text evidence="11">Carbohydrate degradation; L-rhamnose degradation; glycerone phosphate from L-rhamnose: step 2/3.</text>
</comment>
<feature type="disulfide bond" evidence="11">
    <location>
        <begin position="417"/>
        <end position="421"/>
    </location>
</feature>
<feature type="binding site" evidence="11">
    <location>
        <begin position="13"/>
        <end position="17"/>
    </location>
    <ligand>
        <name>ATP</name>
        <dbReference type="ChEBI" id="CHEBI:30616"/>
    </ligand>
</feature>
<protein>
    <recommendedName>
        <fullName evidence="9 11">Rhamnulokinase</fullName>
        <shortName evidence="11">RhaB</shortName>
        <ecNumber evidence="9 11">2.7.1.5</ecNumber>
    </recommendedName>
    <alternativeName>
        <fullName evidence="11">ATP:L-rhamnulose phosphotransferase</fullName>
    </alternativeName>
    <alternativeName>
        <fullName evidence="11">L-rhamnulose 1-kinase</fullName>
    </alternativeName>
    <alternativeName>
        <fullName evidence="10 11">Rhamnulose kinase</fullName>
    </alternativeName>
</protein>
<evidence type="ECO:0000259" key="13">
    <source>
        <dbReference type="Pfam" id="PF02782"/>
    </source>
</evidence>
<evidence type="ECO:0000256" key="6">
    <source>
        <dbReference type="ARBA" id="ARBA00023157"/>
    </source>
</evidence>
<feature type="disulfide bond" evidence="11">
    <location>
        <begin position="357"/>
        <end position="374"/>
    </location>
</feature>
<keyword evidence="5 11" id="KW-0067">ATP-binding</keyword>
<dbReference type="GO" id="GO:0005524">
    <property type="term" value="F:ATP binding"/>
    <property type="evidence" value="ECO:0007669"/>
    <property type="project" value="UniProtKB-KW"/>
</dbReference>
<feature type="active site" description="Proton acceptor" evidence="11">
    <location>
        <position position="241"/>
    </location>
</feature>
<name>A0A2L1USR4_9GAMM</name>
<dbReference type="InterPro" id="IPR018484">
    <property type="entry name" value="FGGY_N"/>
</dbReference>
<feature type="binding site" evidence="11">
    <location>
        <begin position="240"/>
        <end position="242"/>
    </location>
    <ligand>
        <name>substrate</name>
    </ligand>
</feature>
<evidence type="ECO:0000256" key="9">
    <source>
        <dbReference type="ARBA" id="ARBA00066425"/>
    </source>
</evidence>
<dbReference type="InterPro" id="IPR018485">
    <property type="entry name" value="FGGY_C"/>
</dbReference>
<dbReference type="OrthoDB" id="9761504at2"/>
<feature type="binding site" evidence="11">
    <location>
        <position position="300"/>
    </location>
    <ligand>
        <name>substrate</name>
    </ligand>
</feature>
<accession>A0A2L1USR4</accession>
<feature type="binding site" evidence="11">
    <location>
        <position position="308"/>
    </location>
    <ligand>
        <name>ATP</name>
        <dbReference type="ChEBI" id="CHEBI:30616"/>
    </ligand>
</feature>
<evidence type="ECO:0000256" key="11">
    <source>
        <dbReference type="HAMAP-Rule" id="MF_01535"/>
    </source>
</evidence>
<evidence type="ECO:0000256" key="8">
    <source>
        <dbReference type="ARBA" id="ARBA00052072"/>
    </source>
</evidence>
<evidence type="ECO:0000256" key="2">
    <source>
        <dbReference type="ARBA" id="ARBA00022679"/>
    </source>
</evidence>
<dbReference type="NCBIfam" id="NF007925">
    <property type="entry name" value="PRK10640.1"/>
    <property type="match status" value="1"/>
</dbReference>
<dbReference type="RefSeq" id="WP_104923432.1">
    <property type="nucleotide sequence ID" value="NZ_CP019062.1"/>
</dbReference>
<evidence type="ECO:0000313" key="15">
    <source>
        <dbReference type="Proteomes" id="UP000239197"/>
    </source>
</evidence>
<dbReference type="PIRSF" id="PIRSF000538">
    <property type="entry name" value="GlpK"/>
    <property type="match status" value="1"/>
</dbReference>
<evidence type="ECO:0000256" key="3">
    <source>
        <dbReference type="ARBA" id="ARBA00022741"/>
    </source>
</evidence>
<dbReference type="FunFam" id="3.30.420.40:FF:000073">
    <property type="entry name" value="Rhamnulokinase"/>
    <property type="match status" value="1"/>
</dbReference>
<dbReference type="PANTHER" id="PTHR10196">
    <property type="entry name" value="SUGAR KINASE"/>
    <property type="match status" value="1"/>
</dbReference>
<dbReference type="GO" id="GO:0006071">
    <property type="term" value="P:glycerol metabolic process"/>
    <property type="evidence" value="ECO:0007669"/>
    <property type="project" value="TreeGrafter"/>
</dbReference>
<dbReference type="EC" id="2.7.1.5" evidence="9 11"/>
<dbReference type="AlphaFoldDB" id="A0A2L1USR4"/>
<keyword evidence="15" id="KW-1185">Reference proteome</keyword>
<comment type="catalytic activity">
    <reaction evidence="8 11">
        <text>L-rhamnulose + ATP = L-rhamnulose 1-phosphate + ADP + H(+)</text>
        <dbReference type="Rhea" id="RHEA:20117"/>
        <dbReference type="ChEBI" id="CHEBI:15378"/>
        <dbReference type="ChEBI" id="CHEBI:17897"/>
        <dbReference type="ChEBI" id="CHEBI:30616"/>
        <dbReference type="ChEBI" id="CHEBI:58313"/>
        <dbReference type="ChEBI" id="CHEBI:456216"/>
        <dbReference type="EC" id="2.7.1.5"/>
    </reaction>
</comment>
<reference evidence="15" key="1">
    <citation type="submission" date="2017-01" db="EMBL/GenBank/DDBJ databases">
        <title>Genome sequence of Rouxiella sp. ERMR1:05.</title>
        <authorList>
            <person name="Kumar R."/>
            <person name="Singh D."/>
            <person name="Kumar S."/>
        </authorList>
    </citation>
    <scope>NUCLEOTIDE SEQUENCE [LARGE SCALE GENOMIC DNA]</scope>
    <source>
        <strain evidence="15">ERMR1:05</strain>
    </source>
</reference>
<dbReference type="Proteomes" id="UP000239197">
    <property type="component" value="Chromosome"/>
</dbReference>
<comment type="similarity">
    <text evidence="1">Belongs to the FGGY kinase family.</text>
</comment>
<dbReference type="GO" id="GO:0004370">
    <property type="term" value="F:glycerol kinase activity"/>
    <property type="evidence" value="ECO:0007669"/>
    <property type="project" value="TreeGrafter"/>
</dbReference>
<comment type="function">
    <text evidence="11">Involved in the catabolism of L-rhamnose (6-deoxy-L-mannose). Catalyzes the transfer of the gamma-phosphate group from ATP to the 1-hydroxyl group of L-rhamnulose to yield L-rhamnulose 1-phosphate.</text>
</comment>
<dbReference type="GO" id="GO:0008993">
    <property type="term" value="F:rhamnulokinase activity"/>
    <property type="evidence" value="ECO:0007669"/>
    <property type="project" value="UniProtKB-UniRule"/>
</dbReference>
<dbReference type="Gene3D" id="3.30.420.40">
    <property type="match status" value="2"/>
</dbReference>
<keyword evidence="2 11" id="KW-0808">Transferase</keyword>
<dbReference type="PANTHER" id="PTHR10196:SF93">
    <property type="entry name" value="L-RHAMNULOKINASE"/>
    <property type="match status" value="1"/>
</dbReference>
<feature type="domain" description="Carbohydrate kinase FGGY N-terminal" evidence="12">
    <location>
        <begin position="8"/>
        <end position="213"/>
    </location>
</feature>
<dbReference type="InterPro" id="IPR000577">
    <property type="entry name" value="Carb_kinase_FGGY"/>
</dbReference>
<keyword evidence="4 11" id="KW-0418">Kinase</keyword>
<evidence type="ECO:0000256" key="5">
    <source>
        <dbReference type="ARBA" id="ARBA00022840"/>
    </source>
</evidence>
<organism evidence="14 15">
    <name type="scientific">Rahnella sikkimica</name>
    <dbReference type="NCBI Taxonomy" id="1805933"/>
    <lineage>
        <taxon>Bacteria</taxon>
        <taxon>Pseudomonadati</taxon>
        <taxon>Pseudomonadota</taxon>
        <taxon>Gammaproteobacteria</taxon>
        <taxon>Enterobacterales</taxon>
        <taxon>Yersiniaceae</taxon>
        <taxon>Rahnella</taxon>
    </lineage>
</organism>
<dbReference type="GO" id="GO:0005829">
    <property type="term" value="C:cytosol"/>
    <property type="evidence" value="ECO:0007669"/>
    <property type="project" value="TreeGrafter"/>
</dbReference>
<dbReference type="EMBL" id="CP019062">
    <property type="protein sequence ID" value="AVF35970.1"/>
    <property type="molecule type" value="Genomic_DNA"/>
</dbReference>
<evidence type="ECO:0000256" key="7">
    <source>
        <dbReference type="ARBA" id="ARBA00023308"/>
    </source>
</evidence>
<dbReference type="InterPro" id="IPR013449">
    <property type="entry name" value="Rhamnulokinase"/>
</dbReference>
<dbReference type="UniPathway" id="UPA00541">
    <property type="reaction ID" value="UER00602"/>
</dbReference>
<evidence type="ECO:0000256" key="4">
    <source>
        <dbReference type="ARBA" id="ARBA00022777"/>
    </source>
</evidence>
<evidence type="ECO:0000313" key="14">
    <source>
        <dbReference type="EMBL" id="AVF35970.1"/>
    </source>
</evidence>
<dbReference type="Pfam" id="PF00370">
    <property type="entry name" value="FGGY_N"/>
    <property type="match status" value="1"/>
</dbReference>
<gene>
    <name evidence="11" type="primary">rhaB</name>
    <name evidence="14" type="ORF">BV494_13980</name>
</gene>
<feature type="domain" description="Carbohydrate kinase FGGY C-terminal" evidence="13">
    <location>
        <begin position="257"/>
        <end position="444"/>
    </location>
</feature>
<sequence length="494" mass="54917">MRTHHLAAIDLGASSGRVMLATFTRHDTDPAATLTLKEIHRFPNNLMHVDGHEIWDLDALEKHILEGLNRLDASGVQLDGIGIDTWGVDYVLLDEQGQRVGLPVSYRDNRTEGVMARMEQQLSREAIYQKTGIQFMPFNTLYQLRALSEQQPDVVKKAAHLLMIPDYFLYRLTGKLNQEYTNASTTQMLNISTGDWDDELLKLAGVPRHWMTKPSQPGNSPGLWHSPRGRSVPVFSVATHDTASAVVAAPLTGTHSAYISSGTWSLMGIESPKAFNHAGALHDNVTNEGGINGSYRVLRNIMGLWLFQRVCRELNIQDLPSLITLAKNVPPFTYLINPNEDRFINPTSMVDAIREACEQAGEPVPNSPAELARCIFDSLAMLYRQVSVQLATLQGEPLRDIHIVGGGSQNQFLNQLCADTCQVNVSAGPVEASTLGNIGCQLMALGAVKDAAEFRRIVATNFEQRHYLPRIHEDFPIHWRRFQALCHANEELAV</sequence>